<reference evidence="3" key="1">
    <citation type="journal article" date="2007" name="Nature">
        <title>The grapevine genome sequence suggests ancestral hexaploidization in major angiosperm phyla.</title>
        <authorList>
            <consortium name="The French-Italian Public Consortium for Grapevine Genome Characterization."/>
            <person name="Jaillon O."/>
            <person name="Aury J.-M."/>
            <person name="Noel B."/>
            <person name="Policriti A."/>
            <person name="Clepet C."/>
            <person name="Casagrande A."/>
            <person name="Choisne N."/>
            <person name="Aubourg S."/>
            <person name="Vitulo N."/>
            <person name="Jubin C."/>
            <person name="Vezzi A."/>
            <person name="Legeai F."/>
            <person name="Hugueney P."/>
            <person name="Dasilva C."/>
            <person name="Horner D."/>
            <person name="Mica E."/>
            <person name="Jublot D."/>
            <person name="Poulain J."/>
            <person name="Bruyere C."/>
            <person name="Billault A."/>
            <person name="Segurens B."/>
            <person name="Gouyvenoux M."/>
            <person name="Ugarte E."/>
            <person name="Cattonaro F."/>
            <person name="Anthouard V."/>
            <person name="Vico V."/>
            <person name="Del Fabbro C."/>
            <person name="Alaux M."/>
            <person name="Di Gaspero G."/>
            <person name="Dumas V."/>
            <person name="Felice N."/>
            <person name="Paillard S."/>
            <person name="Juman I."/>
            <person name="Moroldo M."/>
            <person name="Scalabrin S."/>
            <person name="Canaguier A."/>
            <person name="Le Clainche I."/>
            <person name="Malacrida G."/>
            <person name="Durand E."/>
            <person name="Pesole G."/>
            <person name="Laucou V."/>
            <person name="Chatelet P."/>
            <person name="Merdinoglu D."/>
            <person name="Delledonne M."/>
            <person name="Pezzotti M."/>
            <person name="Lecharny A."/>
            <person name="Scarpelli C."/>
            <person name="Artiguenave F."/>
            <person name="Pe M.E."/>
            <person name="Valle G."/>
            <person name="Morgante M."/>
            <person name="Caboche M."/>
            <person name="Adam-Blondon A.-F."/>
            <person name="Weissenbach J."/>
            <person name="Quetier F."/>
            <person name="Wincker P."/>
        </authorList>
    </citation>
    <scope>NUCLEOTIDE SEQUENCE [LARGE SCALE GENOMIC DNA]</scope>
    <source>
        <strain evidence="3">cv. Pinot noir / PN40024</strain>
    </source>
</reference>
<keyword evidence="1" id="KW-1133">Transmembrane helix</keyword>
<dbReference type="HOGENOM" id="CLU_2473524_0_0_1"/>
<feature type="transmembrane region" description="Helical" evidence="1">
    <location>
        <begin position="6"/>
        <end position="28"/>
    </location>
</feature>
<dbReference type="Proteomes" id="UP000009183">
    <property type="component" value="Chromosome 12"/>
</dbReference>
<keyword evidence="3" id="KW-1185">Reference proteome</keyword>
<evidence type="ECO:0000313" key="3">
    <source>
        <dbReference type="Proteomes" id="UP000009183"/>
    </source>
</evidence>
<protein>
    <submittedName>
        <fullName evidence="2">Uncharacterized protein</fullName>
    </submittedName>
</protein>
<keyword evidence="1" id="KW-0472">Membrane</keyword>
<accession>D7T098</accession>
<evidence type="ECO:0000313" key="2">
    <source>
        <dbReference type="EMBL" id="CBI23927.3"/>
    </source>
</evidence>
<dbReference type="EMBL" id="FN595497">
    <property type="protein sequence ID" value="CBI23927.3"/>
    <property type="molecule type" value="Genomic_DNA"/>
</dbReference>
<sequence>MLSFLVILLYFRWVFLVYSVVCITSLIYPHISSFQPQPPQHHVSGGFPSEISRQQAGGGLQERMLCLQLLPTCTHTTHGIIVSFFVIL</sequence>
<gene>
    <name evidence="2" type="ordered locus">VIT_12s0034g00070</name>
</gene>
<dbReference type="PaxDb" id="29760-VIT_12s0034g00070.t01"/>
<proteinExistence type="predicted"/>
<dbReference type="InParanoid" id="D7T098"/>
<dbReference type="AlphaFoldDB" id="D7T098"/>
<evidence type="ECO:0000256" key="1">
    <source>
        <dbReference type="SAM" id="Phobius"/>
    </source>
</evidence>
<name>D7T098_VITVI</name>
<keyword evidence="1" id="KW-0812">Transmembrane</keyword>
<organism evidence="2 3">
    <name type="scientific">Vitis vinifera</name>
    <name type="common">Grape</name>
    <dbReference type="NCBI Taxonomy" id="29760"/>
    <lineage>
        <taxon>Eukaryota</taxon>
        <taxon>Viridiplantae</taxon>
        <taxon>Streptophyta</taxon>
        <taxon>Embryophyta</taxon>
        <taxon>Tracheophyta</taxon>
        <taxon>Spermatophyta</taxon>
        <taxon>Magnoliopsida</taxon>
        <taxon>eudicotyledons</taxon>
        <taxon>Gunneridae</taxon>
        <taxon>Pentapetalae</taxon>
        <taxon>rosids</taxon>
        <taxon>Vitales</taxon>
        <taxon>Vitaceae</taxon>
        <taxon>Viteae</taxon>
        <taxon>Vitis</taxon>
    </lineage>
</organism>